<feature type="transmembrane region" description="Helical" evidence="2">
    <location>
        <begin position="230"/>
        <end position="247"/>
    </location>
</feature>
<evidence type="ECO:0000313" key="3">
    <source>
        <dbReference type="EMBL" id="RWS21584.1"/>
    </source>
</evidence>
<comment type="similarity">
    <text evidence="1">Belongs to the monovalent cation:proton antiporter 1 (CPA1) transporter (TC 2.A.36) family.</text>
</comment>
<dbReference type="PANTHER" id="PTHR31102:SF1">
    <property type="entry name" value="CATION_H+ EXCHANGER DOMAIN-CONTAINING PROTEIN"/>
    <property type="match status" value="1"/>
</dbReference>
<feature type="transmembrane region" description="Helical" evidence="2">
    <location>
        <begin position="65"/>
        <end position="82"/>
    </location>
</feature>
<proteinExistence type="inferred from homology"/>
<dbReference type="PANTHER" id="PTHR31102">
    <property type="match status" value="1"/>
</dbReference>
<feature type="transmembrane region" description="Helical" evidence="2">
    <location>
        <begin position="268"/>
        <end position="294"/>
    </location>
</feature>
<name>A0A443S265_9ACAR</name>
<dbReference type="OrthoDB" id="423807at2759"/>
<keyword evidence="2" id="KW-0812">Transmembrane</keyword>
<keyword evidence="2" id="KW-1133">Transmembrane helix</keyword>
<feature type="transmembrane region" description="Helical" evidence="2">
    <location>
        <begin position="126"/>
        <end position="147"/>
    </location>
</feature>
<evidence type="ECO:0000256" key="2">
    <source>
        <dbReference type="SAM" id="Phobius"/>
    </source>
</evidence>
<evidence type="ECO:0000313" key="4">
    <source>
        <dbReference type="Proteomes" id="UP000288716"/>
    </source>
</evidence>
<evidence type="ECO:0000256" key="1">
    <source>
        <dbReference type="ARBA" id="ARBA00007367"/>
    </source>
</evidence>
<dbReference type="AlphaFoldDB" id="A0A443S265"/>
<comment type="caution">
    <text evidence="3">The sequence shown here is derived from an EMBL/GenBank/DDBJ whole genome shotgun (WGS) entry which is preliminary data.</text>
</comment>
<feature type="transmembrane region" description="Helical" evidence="2">
    <location>
        <begin position="184"/>
        <end position="210"/>
    </location>
</feature>
<reference evidence="3 4" key="1">
    <citation type="journal article" date="2018" name="Gigascience">
        <title>Genomes of trombidid mites reveal novel predicted allergens and laterally-transferred genes associated with secondary metabolism.</title>
        <authorList>
            <person name="Dong X."/>
            <person name="Chaisiri K."/>
            <person name="Xia D."/>
            <person name="Armstrong S.D."/>
            <person name="Fang Y."/>
            <person name="Donnelly M.J."/>
            <person name="Kadowaki T."/>
            <person name="McGarry J.W."/>
            <person name="Darby A.C."/>
            <person name="Makepeace B.L."/>
        </authorList>
    </citation>
    <scope>NUCLEOTIDE SEQUENCE [LARGE SCALE GENOMIC DNA]</scope>
    <source>
        <strain evidence="3">UoL-UT</strain>
    </source>
</reference>
<dbReference type="VEuPathDB" id="VectorBase:LDEU010456"/>
<gene>
    <name evidence="3" type="ORF">B4U80_04203</name>
</gene>
<keyword evidence="2" id="KW-0472">Membrane</keyword>
<feature type="transmembrane region" description="Helical" evidence="2">
    <location>
        <begin position="94"/>
        <end position="114"/>
    </location>
</feature>
<feature type="transmembrane region" description="Helical" evidence="2">
    <location>
        <begin position="12"/>
        <end position="32"/>
    </location>
</feature>
<feature type="transmembrane region" description="Helical" evidence="2">
    <location>
        <begin position="38"/>
        <end position="58"/>
    </location>
</feature>
<dbReference type="GO" id="GO:0098662">
    <property type="term" value="P:inorganic cation transmembrane transport"/>
    <property type="evidence" value="ECO:0007669"/>
    <property type="project" value="TreeGrafter"/>
</dbReference>
<protein>
    <submittedName>
        <fullName evidence="3">Mitochondrial sodium/hydrogen exchanger 9B2-like protein</fullName>
    </submittedName>
</protein>
<dbReference type="STRING" id="299467.A0A443S265"/>
<dbReference type="InterPro" id="IPR051843">
    <property type="entry name" value="CPA1_transporter"/>
</dbReference>
<dbReference type="EMBL" id="NCKV01011652">
    <property type="protein sequence ID" value="RWS21584.1"/>
    <property type="molecule type" value="Genomic_DNA"/>
</dbReference>
<organism evidence="3 4">
    <name type="scientific">Leptotrombidium deliense</name>
    <dbReference type="NCBI Taxonomy" id="299467"/>
    <lineage>
        <taxon>Eukaryota</taxon>
        <taxon>Metazoa</taxon>
        <taxon>Ecdysozoa</taxon>
        <taxon>Arthropoda</taxon>
        <taxon>Chelicerata</taxon>
        <taxon>Arachnida</taxon>
        <taxon>Acari</taxon>
        <taxon>Acariformes</taxon>
        <taxon>Trombidiformes</taxon>
        <taxon>Prostigmata</taxon>
        <taxon>Anystina</taxon>
        <taxon>Parasitengona</taxon>
        <taxon>Trombiculoidea</taxon>
        <taxon>Trombiculidae</taxon>
        <taxon>Leptotrombidium</taxon>
    </lineage>
</organism>
<accession>A0A443S265</accession>
<keyword evidence="4" id="KW-1185">Reference proteome</keyword>
<dbReference type="Proteomes" id="UP000288716">
    <property type="component" value="Unassembled WGS sequence"/>
</dbReference>
<feature type="transmembrane region" description="Helical" evidence="2">
    <location>
        <begin position="153"/>
        <end position="172"/>
    </location>
</feature>
<sequence>MYFKYAMKRSVLQFVYEFLIVSLVWGSVWTIAGVKALPGGPIFNLFALYALAVILGRLVAIGNNVPPLIGMLLAGFILRNAFPAGFDISLSLPFYRFARGVVLIRAGLLLNANLLKNNIGQCLRLAVLPCLCEASVIAIGAFLFKIFPFKWGYLLGFAIASVSPAIIVPSFFKLKQNNYKLDKGIDTIVIAASTIENVLTIALFGIVLSLNYSTPQRITIWAVLEGPLEIFVGVSYGVLCGFILWFIPQENAHNVYKRHYSVKRFVIIVLFGAFASFGSGKAGFRFAGIFVLYFA</sequence>